<dbReference type="InterPro" id="IPR044440">
    <property type="entry name" value="GABAb_receptor_plant_PBP1"/>
</dbReference>
<dbReference type="GO" id="GO:0009611">
    <property type="term" value="P:response to wounding"/>
    <property type="evidence" value="ECO:0007669"/>
    <property type="project" value="UniProtKB-ARBA"/>
</dbReference>
<dbReference type="PIRSF" id="PIRSF037090">
    <property type="entry name" value="Iontro_Glu-like_rcpt_pln"/>
    <property type="match status" value="1"/>
</dbReference>
<evidence type="ECO:0000256" key="15">
    <source>
        <dbReference type="SAM" id="MobiDB-lite"/>
    </source>
</evidence>
<feature type="compositionally biased region" description="Low complexity" evidence="15">
    <location>
        <begin position="351"/>
        <end position="366"/>
    </location>
</feature>
<evidence type="ECO:0000256" key="4">
    <source>
        <dbReference type="ARBA" id="ARBA00022692"/>
    </source>
</evidence>
<dbReference type="InterPro" id="IPR015683">
    <property type="entry name" value="Ionotropic_Glu_rcpt"/>
</dbReference>
<dbReference type="SUPFAM" id="SSF53850">
    <property type="entry name" value="Periplasmic binding protein-like II"/>
    <property type="match status" value="1"/>
</dbReference>
<organism evidence="19 20">
    <name type="scientific">Eleusine coracana subsp. coracana</name>
    <dbReference type="NCBI Taxonomy" id="191504"/>
    <lineage>
        <taxon>Eukaryota</taxon>
        <taxon>Viridiplantae</taxon>
        <taxon>Streptophyta</taxon>
        <taxon>Embryophyta</taxon>
        <taxon>Tracheophyta</taxon>
        <taxon>Spermatophyta</taxon>
        <taxon>Magnoliopsida</taxon>
        <taxon>Liliopsida</taxon>
        <taxon>Poales</taxon>
        <taxon>Poaceae</taxon>
        <taxon>PACMAD clade</taxon>
        <taxon>Chloridoideae</taxon>
        <taxon>Cynodonteae</taxon>
        <taxon>Eleusininae</taxon>
        <taxon>Eleusine</taxon>
    </lineage>
</organism>
<evidence type="ECO:0000256" key="16">
    <source>
        <dbReference type="SAM" id="Phobius"/>
    </source>
</evidence>
<keyword evidence="4 16" id="KW-0812">Transmembrane</keyword>
<dbReference type="SUPFAM" id="SSF53822">
    <property type="entry name" value="Periplasmic binding protein-like I"/>
    <property type="match status" value="1"/>
</dbReference>
<dbReference type="FunFam" id="3.40.50.2300:FF:000081">
    <property type="entry name" value="Glutamate receptor"/>
    <property type="match status" value="1"/>
</dbReference>
<feature type="region of interest" description="Disordered" evidence="15">
    <location>
        <begin position="345"/>
        <end position="366"/>
    </location>
</feature>
<comment type="caution">
    <text evidence="19">The sequence shown here is derived from an EMBL/GenBank/DDBJ whole genome shotgun (WGS) entry which is preliminary data.</text>
</comment>
<comment type="function">
    <text evidence="13">Glutamate-gated receptor that probably acts as non-selective cation channel.</text>
</comment>
<keyword evidence="9 13" id="KW-0675">Receptor</keyword>
<gene>
    <name evidence="19" type="primary">gb11964</name>
    <name evidence="19" type="ORF">PR202_gb11964</name>
</gene>
<evidence type="ECO:0000259" key="18">
    <source>
        <dbReference type="SMART" id="SM00079"/>
    </source>
</evidence>
<feature type="transmembrane region" description="Helical" evidence="16">
    <location>
        <begin position="597"/>
        <end position="617"/>
    </location>
</feature>
<evidence type="ECO:0000256" key="7">
    <source>
        <dbReference type="ARBA" id="ARBA00023065"/>
    </source>
</evidence>
<dbReference type="PANTHER" id="PTHR18966">
    <property type="entry name" value="IONOTROPIC GLUTAMATE RECEPTOR"/>
    <property type="match status" value="1"/>
</dbReference>
<feature type="domain" description="Ionotropic glutamate receptor C-terminal" evidence="18">
    <location>
        <begin position="477"/>
        <end position="818"/>
    </location>
</feature>
<keyword evidence="20" id="KW-1185">Reference proteome</keyword>
<dbReference type="CDD" id="cd19990">
    <property type="entry name" value="PBP1_GABAb_receptor_plant"/>
    <property type="match status" value="1"/>
</dbReference>
<feature type="disulfide bond" evidence="14">
    <location>
        <begin position="767"/>
        <end position="821"/>
    </location>
</feature>
<keyword evidence="7 13" id="KW-0406">Ion transport</keyword>
<dbReference type="Gene3D" id="1.10.287.70">
    <property type="match status" value="1"/>
</dbReference>
<dbReference type="PRINTS" id="PR01176">
    <property type="entry name" value="GABABRECEPTR"/>
</dbReference>
<evidence type="ECO:0000256" key="14">
    <source>
        <dbReference type="PIRSR" id="PIRSR037090-50"/>
    </source>
</evidence>
<sequence>MASWSRAVVALLVVDLCLLLSLSGMAVAQPANVTIGALFTFDSVIGRSAMTGIELAVADVNRDSTVLRGTNLSVVMQDTKCSGFVGTIQALELMEKEVVAVVGPQSSSIGHVISHVSTELHVPLVSFAATDPSLASSQYPYFARVAHGDAFQMSAVAEVVGHFGWREVTAVYVDDEYGRGGVDALGDALDLLVRGKISFKAAFPPGADRQALGDLLLQANMMESRVFVVHASPDSGMEVFAAAHSLGMMAAGYVWIATDWLAAAMDSTSMNSAAQKMLSLVQGVVTLRQYTPDSHAKTRLLSRAAAGGGRRVNAYGLLAYDAVWMAARAIDQFLGSGGNISFSPDPRLVSSDDNNNNGSNGSSSSSALGLSSLRVFDQGDQLLQKLTVANFTGVTGQVRGGGSVNPAYEVLNVGGTGVRRVGYWTNATSLSVDLLVNATATTKKKQQQKQLSSVIWPGETTSAPRGWVFPNNGKPLRIGVPFRTTYKEFVSKDASSPDGVSGYCVDVFKAAAGLLPYPVPVTFVLFGDGEKNPSYNDLVNKVADDHFDAAVGDISIVTNRTRIVDFTQPYIESGLVILSSVRPKSSNAWAFLKPFTIQMWAVTGVFFLFVGAVVWILEHRFNPEFRGSPRKQIVTIFWFSFSTMFFAHRENTVSTLGRFVLIIWMFVVLIITSSYTASLTSILTVQQLATGIQGLDGLLSTDQPIGFQVGSFTKSYMMQELGVPESRLRELAISDYASSLQRGPNNGGVAAIVDELPYVELFLSTNCQFKTVGQEFTKGGWGFAFQRDSPLAVDLSTAILTLSENGDLQRIHDKWLSAGTCASQGSDAAAGADRLNLSSFWGLFLICGAACFVALLIYFARILCQYCQYHRQDAQRSLRRPARLTSIRDLITFVDMKEKEVKMAIRSKSAGEETRLSSMGASSVSEEGPASSISLSRPSSMSPARH</sequence>
<dbReference type="Gene3D" id="3.40.190.10">
    <property type="entry name" value="Periplasmic binding protein-like II"/>
    <property type="match status" value="3"/>
</dbReference>
<protein>
    <recommendedName>
        <fullName evidence="13">Glutamate receptor</fullName>
    </recommendedName>
</protein>
<dbReference type="FunFam" id="3.40.190.10:FF:000054">
    <property type="entry name" value="Glutamate receptor"/>
    <property type="match status" value="1"/>
</dbReference>
<evidence type="ECO:0000256" key="8">
    <source>
        <dbReference type="ARBA" id="ARBA00023136"/>
    </source>
</evidence>
<keyword evidence="14" id="KW-1015">Disulfide bond</keyword>
<evidence type="ECO:0000256" key="12">
    <source>
        <dbReference type="ARBA" id="ARBA00023303"/>
    </source>
</evidence>
<evidence type="ECO:0000256" key="6">
    <source>
        <dbReference type="ARBA" id="ARBA00022989"/>
    </source>
</evidence>
<feature type="region of interest" description="Disordered" evidence="15">
    <location>
        <begin position="906"/>
        <end position="946"/>
    </location>
</feature>
<keyword evidence="5 17" id="KW-0732">Signal</keyword>
<reference evidence="19" key="2">
    <citation type="submission" date="2021-12" db="EMBL/GenBank/DDBJ databases">
        <title>Resequencing data analysis of finger millet.</title>
        <authorList>
            <person name="Hatakeyama M."/>
            <person name="Aluri S."/>
            <person name="Balachadran M.T."/>
            <person name="Sivarajan S.R."/>
            <person name="Poveda L."/>
            <person name="Shimizu-Inatsugi R."/>
            <person name="Schlapbach R."/>
            <person name="Sreeman S.M."/>
            <person name="Shimizu K.K."/>
        </authorList>
    </citation>
    <scope>NUCLEOTIDE SEQUENCE</scope>
</reference>
<proteinExistence type="inferred from homology"/>
<dbReference type="GO" id="GO:0016020">
    <property type="term" value="C:membrane"/>
    <property type="evidence" value="ECO:0007669"/>
    <property type="project" value="UniProtKB-SubCell"/>
</dbReference>
<dbReference type="FunFam" id="3.40.190.10:FF:000175">
    <property type="entry name" value="Glutamate receptor"/>
    <property type="match status" value="1"/>
</dbReference>
<evidence type="ECO:0000256" key="9">
    <source>
        <dbReference type="ARBA" id="ARBA00023170"/>
    </source>
</evidence>
<evidence type="ECO:0000256" key="13">
    <source>
        <dbReference type="PIRNR" id="PIRNR037090"/>
    </source>
</evidence>
<feature type="compositionally biased region" description="Low complexity" evidence="15">
    <location>
        <begin position="929"/>
        <end position="946"/>
    </location>
</feature>
<comment type="subcellular location">
    <subcellularLocation>
        <location evidence="1">Membrane</location>
        <topology evidence="1">Multi-pass membrane protein</topology>
    </subcellularLocation>
</comment>
<dbReference type="InterPro" id="IPR019594">
    <property type="entry name" value="Glu/Gly-bd"/>
</dbReference>
<dbReference type="InterPro" id="IPR028082">
    <property type="entry name" value="Peripla_BP_I"/>
</dbReference>
<evidence type="ECO:0000256" key="1">
    <source>
        <dbReference type="ARBA" id="ARBA00004141"/>
    </source>
</evidence>
<evidence type="ECO:0000256" key="5">
    <source>
        <dbReference type="ARBA" id="ARBA00022729"/>
    </source>
</evidence>
<comment type="similarity">
    <text evidence="2 13">Belongs to the glutamate-gated ion channel (TC 1.A.10.1) family.</text>
</comment>
<dbReference type="InterPro" id="IPR017103">
    <property type="entry name" value="Iontropic_Glu_rcpt_pln"/>
</dbReference>
<evidence type="ECO:0000256" key="2">
    <source>
        <dbReference type="ARBA" id="ARBA00008685"/>
    </source>
</evidence>
<evidence type="ECO:0000256" key="17">
    <source>
        <dbReference type="SAM" id="SignalP"/>
    </source>
</evidence>
<feature type="signal peptide" evidence="17">
    <location>
        <begin position="1"/>
        <end position="28"/>
    </location>
</feature>
<dbReference type="GO" id="GO:0015276">
    <property type="term" value="F:ligand-gated monoatomic ion channel activity"/>
    <property type="evidence" value="ECO:0007669"/>
    <property type="project" value="InterPro"/>
</dbReference>
<dbReference type="InterPro" id="IPR001320">
    <property type="entry name" value="Iontro_rcpt_C"/>
</dbReference>
<feature type="transmembrane region" description="Helical" evidence="16">
    <location>
        <begin position="840"/>
        <end position="860"/>
    </location>
</feature>
<accession>A0AAV5EPB9</accession>
<feature type="compositionally biased region" description="Basic and acidic residues" evidence="15">
    <location>
        <begin position="906"/>
        <end position="915"/>
    </location>
</feature>
<name>A0AAV5EPB9_ELECO</name>
<dbReference type="Pfam" id="PF01094">
    <property type="entry name" value="ANF_receptor"/>
    <property type="match status" value="1"/>
</dbReference>
<reference evidence="19" key="1">
    <citation type="journal article" date="2018" name="DNA Res.">
        <title>Multiple hybrid de novo genome assembly of finger millet, an orphan allotetraploid crop.</title>
        <authorList>
            <person name="Hatakeyama M."/>
            <person name="Aluri S."/>
            <person name="Balachadran M.T."/>
            <person name="Sivarajan S.R."/>
            <person name="Patrignani A."/>
            <person name="Gruter S."/>
            <person name="Poveda L."/>
            <person name="Shimizu-Inatsugi R."/>
            <person name="Baeten J."/>
            <person name="Francoijs K.J."/>
            <person name="Nataraja K.N."/>
            <person name="Reddy Y.A.N."/>
            <person name="Phadnis S."/>
            <person name="Ravikumar R.L."/>
            <person name="Schlapbach R."/>
            <person name="Sreeman S.M."/>
            <person name="Shimizu K.K."/>
        </authorList>
    </citation>
    <scope>NUCLEOTIDE SEQUENCE</scope>
</reference>
<keyword evidence="6 16" id="KW-1133">Transmembrane helix</keyword>
<dbReference type="EMBL" id="BQKI01000077">
    <property type="protein sequence ID" value="GJN24233.1"/>
    <property type="molecule type" value="Genomic_DNA"/>
</dbReference>
<dbReference type="Gene3D" id="3.40.50.2300">
    <property type="match status" value="2"/>
</dbReference>
<dbReference type="Pfam" id="PF10613">
    <property type="entry name" value="Lig_chan-Glu_bd"/>
    <property type="match status" value="1"/>
</dbReference>
<evidence type="ECO:0000256" key="10">
    <source>
        <dbReference type="ARBA" id="ARBA00023180"/>
    </source>
</evidence>
<dbReference type="CDD" id="cd13686">
    <property type="entry name" value="GluR_Plant"/>
    <property type="match status" value="1"/>
</dbReference>
<keyword evidence="12 13" id="KW-0407">Ion channel</keyword>
<keyword evidence="11 13" id="KW-1071">Ligand-gated ion channel</keyword>
<dbReference type="FunFam" id="1.10.287.70:FF:000037">
    <property type="entry name" value="Glutamate receptor"/>
    <property type="match status" value="1"/>
</dbReference>
<feature type="compositionally biased region" description="Polar residues" evidence="15">
    <location>
        <begin position="916"/>
        <end position="925"/>
    </location>
</feature>
<dbReference type="SMART" id="SM00079">
    <property type="entry name" value="PBPe"/>
    <property type="match status" value="1"/>
</dbReference>
<evidence type="ECO:0000256" key="3">
    <source>
        <dbReference type="ARBA" id="ARBA00022448"/>
    </source>
</evidence>
<keyword evidence="3 13" id="KW-0813">Transport</keyword>
<dbReference type="GO" id="GO:1901701">
    <property type="term" value="P:cellular response to oxygen-containing compound"/>
    <property type="evidence" value="ECO:0007669"/>
    <property type="project" value="UniProtKB-ARBA"/>
</dbReference>
<keyword evidence="10" id="KW-0325">Glycoprotein</keyword>
<dbReference type="GO" id="GO:0007165">
    <property type="term" value="P:signal transduction"/>
    <property type="evidence" value="ECO:0007669"/>
    <property type="project" value="UniProtKB-ARBA"/>
</dbReference>
<dbReference type="Pfam" id="PF00060">
    <property type="entry name" value="Lig_chan"/>
    <property type="match status" value="1"/>
</dbReference>
<feature type="chain" id="PRO_5043741739" description="Glutamate receptor" evidence="17">
    <location>
        <begin position="29"/>
        <end position="946"/>
    </location>
</feature>
<dbReference type="AlphaFoldDB" id="A0AAV5EPB9"/>
<evidence type="ECO:0000313" key="19">
    <source>
        <dbReference type="EMBL" id="GJN24233.1"/>
    </source>
</evidence>
<keyword evidence="8 13" id="KW-0472">Membrane</keyword>
<evidence type="ECO:0000313" key="20">
    <source>
        <dbReference type="Proteomes" id="UP001054889"/>
    </source>
</evidence>
<feature type="transmembrane region" description="Helical" evidence="16">
    <location>
        <begin position="659"/>
        <end position="685"/>
    </location>
</feature>
<dbReference type="Proteomes" id="UP001054889">
    <property type="component" value="Unassembled WGS sequence"/>
</dbReference>
<evidence type="ECO:0000256" key="11">
    <source>
        <dbReference type="ARBA" id="ARBA00023286"/>
    </source>
</evidence>
<dbReference type="InterPro" id="IPR001828">
    <property type="entry name" value="ANF_lig-bd_rcpt"/>
</dbReference>